<dbReference type="InterPro" id="IPR013320">
    <property type="entry name" value="ConA-like_dom_sf"/>
</dbReference>
<organism evidence="1 2">
    <name type="scientific">Streptomyces antimicrobicus</name>
    <dbReference type="NCBI Taxonomy" id="2883108"/>
    <lineage>
        <taxon>Bacteria</taxon>
        <taxon>Bacillati</taxon>
        <taxon>Actinomycetota</taxon>
        <taxon>Actinomycetes</taxon>
        <taxon>Kitasatosporales</taxon>
        <taxon>Streptomycetaceae</taxon>
        <taxon>Streptomyces</taxon>
    </lineage>
</organism>
<sequence length="1118" mass="120046">MATIPKVTVEIAFDGGPFSSSYSWTDVSDYVKGFQVKRGRNTELDRIEAGTLSLTLDNSDGRFTPGKKNWGGNRLTAFAGKYAWDLTGRANNTIMSQINIGTVDDDQRQRVMARTVYTNGKPVSCYFSVRWLDSGGSTLRWVIGTRFVADSSPAVYTHEEAPPVGTATAVLYIYADTYPEGNTGLTAYGEKAEWSKTQPYYPNVVPRRRVRVRTANLAPKDLSTGGDVSRTSLQFSTTHSPSASDKWVKVPKTGAGSISVKLGDNGPDDFASSIRCGYSSSGRPVGLARVSPNRVYAASGCARLAGTSRDVNLISRLRWYDSAGTFLSTSSAGPTLALTSERGNLVLNPSVYDLTNTQLYGSSSNMTRVRITTDAHAGSNSIEHTHIADGGSAGTTWTIEPATAGQTVSFGVWVKIPATGITAGQLAWRNGTTTLRINPISPLPAPDTWVRLSGTYTAAAGQTIDRVGIAFTGANGTKWLADACQAVLGPTLPDYGDGTFSGWRWTGEPHASPSSTTADDTVPGSWSALPLVTATAPAGAAWAGIEVGSQGGDAEASFYLDEMQLEEGDALSEWNPGGSVFHGYIEKWPVTSEGLTAEVEVTAVDGFSVLSNTDIRTAMQNQILTTKPLGYWTLGDPVGATRLENLANDLQPAKLVPSKYGGGTPLLGADSVVRKDETTCYSLANVASDQGTVVDICEGGTRIYPLSTELTVAFWCHPVYPSSGQTHTLFRSWSDNGNDGLKVQLDSSGKVIATMRFVEGISSATSTASLSSSKPSFVVVSVKSGYTSIWINGALDIKSDLGSVMDLDVRDMRWASLAGAQSRNTYAEYANGRYGHLALWDRQLSSSEISSFWKLGDYNGAVFAEDEKTRIERIADMANYQGEASYDAAKSSLQGPDWSTGASALEELQRAAEDASGYIFMDGDGRLTYHNRDRRQGAVVRYELSDSLGLPYEPGLQFEMDEDRIINEVTYKRTNGIEGVLKDQASIDAYGRKSKSIELRVTSDSEVQDAAYTLLNHYATPLVRCESVTLKASAVPALFLLVLGVEIGDRITLSDLPTQAPDSSLDYYVEAVSTDVSVDGGTLDWVTTLSLSPAENSDVWVLEDATLGRLDRTSVLAY</sequence>
<gene>
    <name evidence="1" type="ORF">LG632_08935</name>
</gene>
<dbReference type="Gene3D" id="2.60.120.260">
    <property type="entry name" value="Galactose-binding domain-like"/>
    <property type="match status" value="1"/>
</dbReference>
<dbReference type="RefSeq" id="WP_226726340.1">
    <property type="nucleotide sequence ID" value="NZ_JAJAUY010000023.1"/>
</dbReference>
<proteinExistence type="predicted"/>
<evidence type="ECO:0000313" key="2">
    <source>
        <dbReference type="Proteomes" id="UP001199054"/>
    </source>
</evidence>
<accession>A0ABS8B4H8</accession>
<comment type="caution">
    <text evidence="1">The sequence shown here is derived from an EMBL/GenBank/DDBJ whole genome shotgun (WGS) entry which is preliminary data.</text>
</comment>
<reference evidence="1 2" key="1">
    <citation type="submission" date="2021-10" db="EMBL/GenBank/DDBJ databases">
        <title>Streptomyces sp. strain SMC 277, a novel streptomycete isolated from soil.</title>
        <authorList>
            <person name="Chanama M."/>
        </authorList>
    </citation>
    <scope>NUCLEOTIDE SEQUENCE [LARGE SCALE GENOMIC DNA]</scope>
    <source>
        <strain evidence="1 2">SMC 277</strain>
    </source>
</reference>
<keyword evidence="2" id="KW-1185">Reference proteome</keyword>
<evidence type="ECO:0000313" key="1">
    <source>
        <dbReference type="EMBL" id="MCB5179510.1"/>
    </source>
</evidence>
<protein>
    <submittedName>
        <fullName evidence="1">Fimbrial protein</fullName>
    </submittedName>
</protein>
<dbReference type="Gene3D" id="2.60.120.200">
    <property type="match status" value="1"/>
</dbReference>
<dbReference type="SUPFAM" id="SSF49899">
    <property type="entry name" value="Concanavalin A-like lectins/glucanases"/>
    <property type="match status" value="1"/>
</dbReference>
<dbReference type="EMBL" id="JAJAUY010000023">
    <property type="protein sequence ID" value="MCB5179510.1"/>
    <property type="molecule type" value="Genomic_DNA"/>
</dbReference>
<dbReference type="Proteomes" id="UP001199054">
    <property type="component" value="Unassembled WGS sequence"/>
</dbReference>
<name>A0ABS8B4H8_9ACTN</name>
<dbReference type="Pfam" id="PF13385">
    <property type="entry name" value="Laminin_G_3"/>
    <property type="match status" value="1"/>
</dbReference>